<dbReference type="GO" id="GO:0005975">
    <property type="term" value="P:carbohydrate metabolic process"/>
    <property type="evidence" value="ECO:0007669"/>
    <property type="project" value="InterPro"/>
</dbReference>
<dbReference type="EMBL" id="QORO01000001">
    <property type="protein sequence ID" value="RCK62111.1"/>
    <property type="molecule type" value="Genomic_DNA"/>
</dbReference>
<reference evidence="4 5" key="1">
    <citation type="submission" date="2018-07" db="EMBL/GenBank/DDBJ databases">
        <title>Microbacterium endoborsara sp. nov., a novel actinobacterium isolated from Borszczowia aralocaspica.</title>
        <authorList>
            <person name="An D."/>
        </authorList>
    </citation>
    <scope>NUCLEOTIDE SEQUENCE [LARGE SCALE GENOMIC DNA]</scope>
    <source>
        <strain evidence="4 5">C1.15228</strain>
    </source>
</reference>
<keyword evidence="5" id="KW-1185">Reference proteome</keyword>
<dbReference type="InterPro" id="IPR054363">
    <property type="entry name" value="GH95_cat"/>
</dbReference>
<dbReference type="OrthoDB" id="9802600at2"/>
<dbReference type="AlphaFoldDB" id="A0A367YAR3"/>
<dbReference type="Proteomes" id="UP000253508">
    <property type="component" value="Unassembled WGS sequence"/>
</dbReference>
<dbReference type="PANTHER" id="PTHR31084">
    <property type="entry name" value="ALPHA-L-FUCOSIDASE 2"/>
    <property type="match status" value="1"/>
</dbReference>
<dbReference type="GO" id="GO:0004560">
    <property type="term" value="F:alpha-L-fucosidase activity"/>
    <property type="evidence" value="ECO:0007669"/>
    <property type="project" value="InterPro"/>
</dbReference>
<organism evidence="4 5">
    <name type="scientific">Microbacterium sorbitolivorans</name>
    <dbReference type="NCBI Taxonomy" id="1867410"/>
    <lineage>
        <taxon>Bacteria</taxon>
        <taxon>Bacillati</taxon>
        <taxon>Actinomycetota</taxon>
        <taxon>Actinomycetes</taxon>
        <taxon>Micrococcales</taxon>
        <taxon>Microbacteriaceae</taxon>
        <taxon>Microbacterium</taxon>
    </lineage>
</organism>
<evidence type="ECO:0000259" key="2">
    <source>
        <dbReference type="Pfam" id="PF21307"/>
    </source>
</evidence>
<dbReference type="PIRSF" id="PIRSF007663">
    <property type="entry name" value="UCP007663"/>
    <property type="match status" value="1"/>
</dbReference>
<evidence type="ECO:0000259" key="1">
    <source>
        <dbReference type="Pfam" id="PF14498"/>
    </source>
</evidence>
<dbReference type="PANTHER" id="PTHR31084:SF0">
    <property type="entry name" value="ALPHA-L-FUCOSIDASE 2"/>
    <property type="match status" value="1"/>
</dbReference>
<feature type="domain" description="Glycosyl hydrolase family 95 catalytic" evidence="3">
    <location>
        <begin position="260"/>
        <end position="662"/>
    </location>
</feature>
<dbReference type="InterPro" id="IPR016518">
    <property type="entry name" value="Alpha-L-fucosidase"/>
</dbReference>
<dbReference type="InterPro" id="IPR027414">
    <property type="entry name" value="GH95_N_dom"/>
</dbReference>
<dbReference type="Gene3D" id="1.50.10.10">
    <property type="match status" value="1"/>
</dbReference>
<dbReference type="InterPro" id="IPR049053">
    <property type="entry name" value="AFCA-like_C"/>
</dbReference>
<comment type="caution">
    <text evidence="4">The sequence shown here is derived from an EMBL/GenBank/DDBJ whole genome shotgun (WGS) entry which is preliminary data.</text>
</comment>
<dbReference type="Pfam" id="PF21307">
    <property type="entry name" value="Glyco_hydro_95_C"/>
    <property type="match status" value="1"/>
</dbReference>
<protein>
    <submittedName>
        <fullName evidence="4">Glycoside hydrolase family 95 protein</fullName>
    </submittedName>
</protein>
<dbReference type="Pfam" id="PF14498">
    <property type="entry name" value="Glyco_hyd_65N_2"/>
    <property type="match status" value="1"/>
</dbReference>
<accession>A0A367YAR3</accession>
<dbReference type="SUPFAM" id="SSF48208">
    <property type="entry name" value="Six-hairpin glycosidases"/>
    <property type="match status" value="1"/>
</dbReference>
<sequence>MSERTLEYDRAARSWLEALPLGNGRIGVMDWGSFPARLGLNEESVWSGNPGSEEAQRRVGGAEARELYADAQRAALEGRAADAERELRAAQSGHSQAYLPVGSLVIDGGADETARRSLALADARHTAAGRELRATTFVSAPHDVVVYRLEGGADPAIALETPLRLARHEPTETGERWILEAPLDVPPAHEPQLPDAVWAENAEDTVRVVVEACVRRGGGATIVVVAIETTYAGLGEDRLLSLDDAIARAGRKIAAALEAGYDELERAHVGAHRELFDRVAIDGSVPAGTISGRLDAARASGETAAADPDLVPLLFDYGRYLLISASRAPGRLPANLQGVWNDNPRPPWSAAFTTNINVEMNYWAAETANLAELADPLFGLIGAMSRSGEKVAASLGARGWAAHHNSDAWGFTSSVGEGGGDPKWSFWPFAGGWLLQHVAEHRAFGSDDEVVSPAVVRGAVEFLLDWLVETPTGLGTAPSTSPENTYLDADGAERSVGLTSTMDLAIARELLTEVAAGGDELAARARDALSRLPELDERVTDDGVLEWDAAHAEADVHHRHLSHLYALHPGSAASPAFERAAAVSLDRRGADSTGWSLAWKMSLWARLRRSDRLDELIQLFFRDARGNDGQFAGGLYPNLFAAHPPFQIDANYGYVAGIAESLLQSHRGEIELLPAVPSTLPTGSVRGLVARPGVVVDISWENGGLVEARLISREGRAGAVRVRWGSAIATVDVREDGATTITPHDLTEETA</sequence>
<dbReference type="Pfam" id="PF22124">
    <property type="entry name" value="Glyco_hydro_95_cat"/>
    <property type="match status" value="1"/>
</dbReference>
<keyword evidence="4" id="KW-0378">Hydrolase</keyword>
<dbReference type="InterPro" id="IPR008928">
    <property type="entry name" value="6-hairpin_glycosidase_sf"/>
</dbReference>
<proteinExistence type="predicted"/>
<dbReference type="InterPro" id="IPR012341">
    <property type="entry name" value="6hp_glycosidase-like_sf"/>
</dbReference>
<feature type="domain" description="Alpha fucosidase A-like C-terminal" evidence="2">
    <location>
        <begin position="664"/>
        <end position="724"/>
    </location>
</feature>
<gene>
    <name evidence="4" type="ORF">DTO57_05790</name>
</gene>
<evidence type="ECO:0000313" key="5">
    <source>
        <dbReference type="Proteomes" id="UP000253508"/>
    </source>
</evidence>
<evidence type="ECO:0000313" key="4">
    <source>
        <dbReference type="EMBL" id="RCK62111.1"/>
    </source>
</evidence>
<name>A0A367YAR3_9MICO</name>
<dbReference type="RefSeq" id="WP_114117212.1">
    <property type="nucleotide sequence ID" value="NZ_BMHU01000004.1"/>
</dbReference>
<feature type="domain" description="Glycosyl hydrolase family 95 N-terminal" evidence="1">
    <location>
        <begin position="6"/>
        <end position="175"/>
    </location>
</feature>
<evidence type="ECO:0000259" key="3">
    <source>
        <dbReference type="Pfam" id="PF22124"/>
    </source>
</evidence>